<keyword evidence="7" id="KW-1133">Transmembrane helix</keyword>
<dbReference type="InterPro" id="IPR059120">
    <property type="entry name" value="Cullin-like_AB"/>
</dbReference>
<dbReference type="Gene3D" id="1.10.10.10">
    <property type="entry name" value="Winged helix-like DNA-binding domain superfamily/Winged helix DNA-binding domain"/>
    <property type="match status" value="1"/>
</dbReference>
<feature type="domain" description="Cullin family profile" evidence="8">
    <location>
        <begin position="847"/>
        <end position="1065"/>
    </location>
</feature>
<dbReference type="InterPro" id="IPR036317">
    <property type="entry name" value="Cullin_homology_sf"/>
</dbReference>
<dbReference type="Gene3D" id="3.30.230.130">
    <property type="entry name" value="Cullin, Chain C, Domain 2"/>
    <property type="match status" value="1"/>
</dbReference>
<evidence type="ECO:0000256" key="4">
    <source>
        <dbReference type="ARBA" id="ARBA00022786"/>
    </source>
</evidence>
<dbReference type="GO" id="GO:0005680">
    <property type="term" value="C:anaphase-promoting complex"/>
    <property type="evidence" value="ECO:0007669"/>
    <property type="project" value="TreeGrafter"/>
</dbReference>
<feature type="transmembrane region" description="Helical" evidence="7">
    <location>
        <begin position="380"/>
        <end position="402"/>
    </location>
</feature>
<feature type="transmembrane region" description="Helical" evidence="7">
    <location>
        <begin position="30"/>
        <end position="50"/>
    </location>
</feature>
<name>A0A5N5QCC6_9AGAM</name>
<evidence type="ECO:0000313" key="9">
    <source>
        <dbReference type="EMBL" id="KAB5589091.1"/>
    </source>
</evidence>
<evidence type="ECO:0000256" key="3">
    <source>
        <dbReference type="ARBA" id="ARBA00022776"/>
    </source>
</evidence>
<protein>
    <recommendedName>
        <fullName evidence="1">Anaphase-promoting complex subunit 2</fullName>
    </recommendedName>
</protein>
<dbReference type="Gene3D" id="1.20.1310.10">
    <property type="entry name" value="Cullin Repeats"/>
    <property type="match status" value="1"/>
</dbReference>
<dbReference type="GO" id="GO:0031625">
    <property type="term" value="F:ubiquitin protein ligase binding"/>
    <property type="evidence" value="ECO:0007669"/>
    <property type="project" value="InterPro"/>
</dbReference>
<dbReference type="InterPro" id="IPR036390">
    <property type="entry name" value="WH_DNA-bd_sf"/>
</dbReference>
<keyword evidence="2" id="KW-0132">Cell division</keyword>
<keyword evidence="7" id="KW-0812">Transmembrane</keyword>
<dbReference type="Proteomes" id="UP000383932">
    <property type="component" value="Unassembled WGS sequence"/>
</dbReference>
<dbReference type="InterPro" id="IPR044554">
    <property type="entry name" value="ANAPC2"/>
</dbReference>
<dbReference type="SUPFAM" id="SSF75632">
    <property type="entry name" value="Cullin homology domain"/>
    <property type="match status" value="1"/>
</dbReference>
<dbReference type="InterPro" id="IPR016158">
    <property type="entry name" value="Cullin_homology"/>
</dbReference>
<accession>A0A5N5QCC6</accession>
<dbReference type="SMART" id="SM01013">
    <property type="entry name" value="APC2"/>
    <property type="match status" value="1"/>
</dbReference>
<keyword evidence="5" id="KW-0131">Cell cycle</keyword>
<evidence type="ECO:0000256" key="5">
    <source>
        <dbReference type="ARBA" id="ARBA00023306"/>
    </source>
</evidence>
<dbReference type="SUPFAM" id="SSF46785">
    <property type="entry name" value="Winged helix' DNA-binding domain"/>
    <property type="match status" value="1"/>
</dbReference>
<proteinExistence type="inferred from homology"/>
<evidence type="ECO:0000259" key="8">
    <source>
        <dbReference type="PROSITE" id="PS50069"/>
    </source>
</evidence>
<dbReference type="OrthoDB" id="5581181at2759"/>
<dbReference type="PANTHER" id="PTHR45957">
    <property type="entry name" value="ANAPHASE-PROMOTING COMPLEX SUBUNIT 2"/>
    <property type="match status" value="1"/>
</dbReference>
<dbReference type="InterPro" id="IPR019438">
    <property type="entry name" value="Q_salvage"/>
</dbReference>
<comment type="caution">
    <text evidence="9">The sequence shown here is derived from an EMBL/GenBank/DDBJ whole genome shotgun (WGS) entry which is preliminary data.</text>
</comment>
<evidence type="ECO:0000256" key="7">
    <source>
        <dbReference type="SAM" id="Phobius"/>
    </source>
</evidence>
<dbReference type="PANTHER" id="PTHR45957:SF1">
    <property type="entry name" value="ANAPHASE-PROMOTING COMPLEX SUBUNIT 2"/>
    <property type="match status" value="1"/>
</dbReference>
<evidence type="ECO:0000256" key="6">
    <source>
        <dbReference type="PROSITE-ProRule" id="PRU00330"/>
    </source>
</evidence>
<dbReference type="Pfam" id="PF08672">
    <property type="entry name" value="ANAPC2"/>
    <property type="match status" value="1"/>
</dbReference>
<dbReference type="Pfam" id="PF26557">
    <property type="entry name" value="Cullin_AB"/>
    <property type="match status" value="1"/>
</dbReference>
<dbReference type="GO" id="GO:0007091">
    <property type="term" value="P:metaphase/anaphase transition of mitotic cell cycle"/>
    <property type="evidence" value="ECO:0007669"/>
    <property type="project" value="TreeGrafter"/>
</dbReference>
<dbReference type="GO" id="GO:0070979">
    <property type="term" value="P:protein K11-linked ubiquitination"/>
    <property type="evidence" value="ECO:0007669"/>
    <property type="project" value="TreeGrafter"/>
</dbReference>
<dbReference type="InterPro" id="IPR057975">
    <property type="entry name" value="TPR_ANAPC2"/>
</dbReference>
<keyword evidence="10" id="KW-1185">Reference proteome</keyword>
<evidence type="ECO:0000313" key="10">
    <source>
        <dbReference type="Proteomes" id="UP000383932"/>
    </source>
</evidence>
<dbReference type="Pfam" id="PF10343">
    <property type="entry name" value="Q_salvage"/>
    <property type="match status" value="1"/>
</dbReference>
<keyword evidence="4" id="KW-0833">Ubl conjugation pathway</keyword>
<evidence type="ECO:0000256" key="2">
    <source>
        <dbReference type="ARBA" id="ARBA00022618"/>
    </source>
</evidence>
<keyword evidence="7" id="KW-0472">Membrane</keyword>
<dbReference type="InterPro" id="IPR012936">
    <property type="entry name" value="Erv_C"/>
</dbReference>
<comment type="similarity">
    <text evidence="6">Belongs to the cullin family.</text>
</comment>
<dbReference type="InterPro" id="IPR014786">
    <property type="entry name" value="ANAPC2_C"/>
</dbReference>
<dbReference type="EMBL" id="SSOP01000319">
    <property type="protein sequence ID" value="KAB5589091.1"/>
    <property type="molecule type" value="Genomic_DNA"/>
</dbReference>
<dbReference type="GO" id="GO:0051301">
    <property type="term" value="P:cell division"/>
    <property type="evidence" value="ECO:0007669"/>
    <property type="project" value="UniProtKB-KW"/>
</dbReference>
<dbReference type="GO" id="GO:0006511">
    <property type="term" value="P:ubiquitin-dependent protein catabolic process"/>
    <property type="evidence" value="ECO:0007669"/>
    <property type="project" value="InterPro"/>
</dbReference>
<dbReference type="Pfam" id="PF25773">
    <property type="entry name" value="TPR_ANAPC2"/>
    <property type="match status" value="1"/>
</dbReference>
<dbReference type="SMART" id="SM00182">
    <property type="entry name" value="CULLIN"/>
    <property type="match status" value="1"/>
</dbReference>
<dbReference type="Pfam" id="PF07970">
    <property type="entry name" value="COPIIcoated_ERV"/>
    <property type="match status" value="1"/>
</dbReference>
<sequence>MARGLFGGAFKGLDGFGKTMEDVKVKTRTGAFLTMLSAAIIFTFTIMEFIDYRRVVLDSSILVDRSRGEKLTIKMNVTFPRVPCYLLSLDVTDISGEILQDLTHNMVKARLDSHGRVVHDGLHNNELDNEVEKTIKARPKGYCGSCYGGEPPEGGCCQTCESVRQSYMNRGWSFGDPDAIEQCVAEGWTHKIHEQNAEGCNISGRVRVNKVTGNLHFSPGRSFVLNKGHVQDLVPYLKDGNHHDFGHHIHEFRFEGESEAEDEWRGTDRGTRWRKKVGIVANPLDDVSAHVTHDRTKASNYMFQYFMKVVSTEFKYLDGDIVRSHQYSVTSYERDLTHGDAAERDSHGTLTAHGIQGLPGAFFNFEISPMMVVHRETRQTFAHFATSLCAIIGGVLTLASIVDSVIFAATGRSDGGFSSPNGKLILGVLGLHWRTAESIFALKQTGKMENKPISELMLRATWSEAQKRVNGEKPGRVGLLQNGAVICDHIRPHDITKPKDPPRACTLSPSYHKPLKMVESVALLGPLLQWFTDAMAEKMPLLTADIAAYISRWEESQDVNELYHMFARLSVWYFEWSAPLAIFSSVNIDAPTLFRKNFRINFLSSLPQGFPGTFHALLRSTLAAPALDVRLFPTLDVMGLLQDHEALVASVIHEAIEKRVKEVVEEDNGETSVLQIVKTWFTESVVPWMAMTYGRGLTDPDMLQKALAPTVGKFDYHICKVLCEIRTSQIFDIIVDYPDSKVALMDLKECIERADGRSNLVQTLIKLNNKRLLHPGADTKDILTQYVSTIRCLRIVDPPGVLLFKVADPIRRYLRERPDTIRCIVGNLVGDDSDLLEENEQVLPIQALNEPYEDYSDPMWDPEPNDAEPDFRTSKPGDIVSTLVSIYDSRDLFVKELQSLLAQRLLAVKDHNYDNETRNVEILKLRFGETALQLCDVMLKDVTDSRRIDKRVTNRLNTPLHPTIISHLFWPNLQPTSLKMPGQLQKMQEEFEKEFTEHKAGKRLRWMNNLGTVSLDIELEDRTISVEATPLEAAVIELFSEQDTWSLEDLASRLGLPDVSPLRVVTGTWVSRGVMKALTGTGQYKLLEKSEDGDDVARALVINLQPVNEVPSGPTEEEMAQQVAQMEVFWNFTKGILTNLGALPIDRIQTMLSLAPGYNKSTEQLAGFLDAARRRGLVEYNDGFWRLATYYIIHNLSTVELFLMTGSSPDNRPKDPQSVIESAEFICSHSKLVQLNQIGINRVAEQVDKQIRSGLYSPHTWSEQPLHLLPPWPLDDRIDIFSPESLARPTIDWIFLVSLLNFSFWSALPSGKRFAVEWLPPRSIDYQNRWEGYWALPAALNRALENGIPITDPRFYASEKDCPDNLIKKVFQPAPGCIEPIPLLEERIHVMRQAGAVLVEKYAGSFAGLLAEWRREHGPKATAGRLVAKITEKFEAFRDEGIYNNRPVFFWKRAQILVAETWAAFYPPPAAVTSHPIFPLGVTELTMFADYRVPQILHHLGTINYSPALVAMLVNGEDLPNGSEAEMSIRAAGILAVEGIKTRILDIRRRKPATDSLDSEVCSVLIDFFLWDLAKRVERTEGEKGSAKTPALSPIHRTRSIWY</sequence>
<evidence type="ECO:0000256" key="1">
    <source>
        <dbReference type="ARBA" id="ARBA00016068"/>
    </source>
</evidence>
<dbReference type="InterPro" id="IPR039542">
    <property type="entry name" value="Erv_N"/>
</dbReference>
<reference evidence="9 10" key="1">
    <citation type="journal article" date="2019" name="Fungal Biol. Biotechnol.">
        <title>Draft genome sequence of fastidious pathogen Ceratobasidium theobromae, which causes vascular-streak dieback in Theobroma cacao.</title>
        <authorList>
            <person name="Ali S.S."/>
            <person name="Asman A."/>
            <person name="Shao J."/>
            <person name="Firmansyah A.P."/>
            <person name="Susilo A.W."/>
            <person name="Rosmana A."/>
            <person name="McMahon P."/>
            <person name="Junaid M."/>
            <person name="Guest D."/>
            <person name="Kheng T.Y."/>
            <person name="Meinhardt L.W."/>
            <person name="Bailey B.A."/>
        </authorList>
    </citation>
    <scope>NUCLEOTIDE SEQUENCE [LARGE SCALE GENOMIC DNA]</scope>
    <source>
        <strain evidence="9 10">CT2</strain>
    </source>
</reference>
<organism evidence="9 10">
    <name type="scientific">Ceratobasidium theobromae</name>
    <dbReference type="NCBI Taxonomy" id="1582974"/>
    <lineage>
        <taxon>Eukaryota</taxon>
        <taxon>Fungi</taxon>
        <taxon>Dikarya</taxon>
        <taxon>Basidiomycota</taxon>
        <taxon>Agaricomycotina</taxon>
        <taxon>Agaricomycetes</taxon>
        <taxon>Cantharellales</taxon>
        <taxon>Ceratobasidiaceae</taxon>
        <taxon>Ceratobasidium</taxon>
    </lineage>
</organism>
<gene>
    <name evidence="9" type="ORF">CTheo_7472</name>
</gene>
<dbReference type="PROSITE" id="PS50069">
    <property type="entry name" value="CULLIN_2"/>
    <property type="match status" value="1"/>
</dbReference>
<dbReference type="InterPro" id="IPR036388">
    <property type="entry name" value="WH-like_DNA-bd_sf"/>
</dbReference>
<dbReference type="Pfam" id="PF13850">
    <property type="entry name" value="ERGIC_N"/>
    <property type="match status" value="1"/>
</dbReference>
<keyword evidence="3" id="KW-0498">Mitosis</keyword>